<dbReference type="AlphaFoldDB" id="A0AAX6SQB8"/>
<evidence type="ECO:0000313" key="4">
    <source>
        <dbReference type="RefSeq" id="XP_021110706.1"/>
    </source>
</evidence>
<dbReference type="InterPro" id="IPR050694">
    <property type="entry name" value="LRRC14/PRAME"/>
</dbReference>
<dbReference type="Proteomes" id="UP000694906">
    <property type="component" value="Unplaced"/>
</dbReference>
<dbReference type="SUPFAM" id="SSF52047">
    <property type="entry name" value="RNI-like"/>
    <property type="match status" value="1"/>
</dbReference>
<dbReference type="RefSeq" id="XP_021110706.1">
    <property type="nucleotide sequence ID" value="XM_021255047.1"/>
</dbReference>
<proteinExistence type="predicted"/>
<name>A0AAX6SQB8_HETGA</name>
<accession>A0AAX6SQB8</accession>
<keyword evidence="3" id="KW-1185">Reference proteome</keyword>
<reference evidence="4" key="1">
    <citation type="submission" date="2025-08" db="UniProtKB">
        <authorList>
            <consortium name="RefSeq"/>
        </authorList>
    </citation>
    <scope>IDENTIFICATION</scope>
</reference>
<dbReference type="GeneID" id="110348330"/>
<dbReference type="PANTHER" id="PTHR14224:SF19">
    <property type="entry name" value="PRAME FAMILY MEMBER 11-RELATED"/>
    <property type="match status" value="1"/>
</dbReference>
<keyword evidence="2" id="KW-0677">Repeat</keyword>
<evidence type="ECO:0000256" key="2">
    <source>
        <dbReference type="ARBA" id="ARBA00022737"/>
    </source>
</evidence>
<dbReference type="GO" id="GO:0005737">
    <property type="term" value="C:cytoplasm"/>
    <property type="evidence" value="ECO:0007669"/>
    <property type="project" value="TreeGrafter"/>
</dbReference>
<dbReference type="InterPro" id="IPR032675">
    <property type="entry name" value="LRR_dom_sf"/>
</dbReference>
<dbReference type="PANTHER" id="PTHR14224">
    <property type="entry name" value="SIMILAR TO PREFERENTIALLY EXPRESSED ANTIGEN IN MELANOMA-LIKE 3"/>
    <property type="match status" value="1"/>
</dbReference>
<evidence type="ECO:0000256" key="1">
    <source>
        <dbReference type="ARBA" id="ARBA00022614"/>
    </source>
</evidence>
<evidence type="ECO:0000313" key="3">
    <source>
        <dbReference type="Proteomes" id="UP000694906"/>
    </source>
</evidence>
<protein>
    <submittedName>
        <fullName evidence="4">Melanoma antigen preferentially expressed in tumors-like</fullName>
    </submittedName>
</protein>
<sequence length="175" mass="20031">MKSFNLETLQVLLDKLASILETLVLENCDITDSQLLVILPPLSHCSQLKTFSCYGNHISLGILQVLLHECTRLSQLTHGLYPAPLESYESRIPAKFVHPEKFPQVCAKLAQVLTDIRPSLRVQICTYSCDWCMVCQLYMLEPNGKWEVTEKYRYPSRIRCNSCVNPLLGDCIFFM</sequence>
<keyword evidence="1" id="KW-0433">Leucine-rich repeat</keyword>
<organism evidence="3 4">
    <name type="scientific">Heterocephalus glaber</name>
    <name type="common">Naked mole rat</name>
    <dbReference type="NCBI Taxonomy" id="10181"/>
    <lineage>
        <taxon>Eukaryota</taxon>
        <taxon>Metazoa</taxon>
        <taxon>Chordata</taxon>
        <taxon>Craniata</taxon>
        <taxon>Vertebrata</taxon>
        <taxon>Euteleostomi</taxon>
        <taxon>Mammalia</taxon>
        <taxon>Eutheria</taxon>
        <taxon>Euarchontoglires</taxon>
        <taxon>Glires</taxon>
        <taxon>Rodentia</taxon>
        <taxon>Hystricomorpha</taxon>
        <taxon>Bathyergidae</taxon>
        <taxon>Heterocephalus</taxon>
    </lineage>
</organism>
<dbReference type="Gene3D" id="3.80.10.10">
    <property type="entry name" value="Ribonuclease Inhibitor"/>
    <property type="match status" value="1"/>
</dbReference>
<gene>
    <name evidence="4" type="primary">LOC110348330</name>
</gene>